<dbReference type="GO" id="GO:0003700">
    <property type="term" value="F:DNA-binding transcription factor activity"/>
    <property type="evidence" value="ECO:0007669"/>
    <property type="project" value="InterPro"/>
</dbReference>
<dbReference type="PANTHER" id="PTHR18964">
    <property type="entry name" value="ROK (REPRESSOR, ORF, KINASE) FAMILY"/>
    <property type="match status" value="1"/>
</dbReference>
<dbReference type="OrthoDB" id="3189808at2"/>
<dbReference type="Pfam" id="PF12802">
    <property type="entry name" value="MarR_2"/>
    <property type="match status" value="1"/>
</dbReference>
<dbReference type="InterPro" id="IPR011991">
    <property type="entry name" value="ArsR-like_HTH"/>
</dbReference>
<dbReference type="Gene3D" id="3.30.420.40">
    <property type="match status" value="2"/>
</dbReference>
<dbReference type="PANTHER" id="PTHR18964:SF149">
    <property type="entry name" value="BIFUNCTIONAL UDP-N-ACETYLGLUCOSAMINE 2-EPIMERASE_N-ACETYLMANNOSAMINE KINASE"/>
    <property type="match status" value="1"/>
</dbReference>
<dbReference type="InterPro" id="IPR000600">
    <property type="entry name" value="ROK"/>
</dbReference>
<dbReference type="Gene3D" id="1.10.10.10">
    <property type="entry name" value="Winged helix-like DNA-binding domain superfamily/Winged helix DNA-binding domain"/>
    <property type="match status" value="1"/>
</dbReference>
<dbReference type="InterPro" id="IPR036388">
    <property type="entry name" value="WH-like_DNA-bd_sf"/>
</dbReference>
<dbReference type="Pfam" id="PF00480">
    <property type="entry name" value="ROK"/>
    <property type="match status" value="1"/>
</dbReference>
<gene>
    <name evidence="3" type="ORF">AFE02nite_31530</name>
</gene>
<evidence type="ECO:0000313" key="4">
    <source>
        <dbReference type="Proteomes" id="UP000321484"/>
    </source>
</evidence>
<dbReference type="CDD" id="cd00090">
    <property type="entry name" value="HTH_ARSR"/>
    <property type="match status" value="1"/>
</dbReference>
<accession>A0A511Z1U2</accession>
<sequence>MSAPSGVSGSAPRAVLGRLADGRGRTAGELAAETGLARSTVVHALNRLVAAGTVEPGAAGLRGRGRPARTWALTARPGPLAVVVAAAHGSLAAVVTSEGDVLALRDAGPMVVEVDGLRPEPVLAALDEVLAQAGVAPADLSMAVVGVPGQSAFGATSAAAAPSPSGHLRRFGTWAGRPPAQVLGERLGCAVHTENDANLAALGEAVFGAARGMPTVLHVSLAFGTGSGLVLDGRLHRGRSGLAGEIGHLHADDDGRLCHCGAHGCFWQTQSVPALLEALAEAHGRPFTQPDVARGVDDDDPDVVRALLGFGHALGRRLADAIVFLDPHAVVVDGSLGPASRVVADGVREAIRRYAPPTMARGATVLVGAFGEQAYALGAVALARSEHLFARR</sequence>
<dbReference type="InterPro" id="IPR000835">
    <property type="entry name" value="HTH_MarR-typ"/>
</dbReference>
<protein>
    <submittedName>
        <fullName evidence="3">Transcriptional regulator</fullName>
    </submittedName>
</protein>
<evidence type="ECO:0000256" key="1">
    <source>
        <dbReference type="ARBA" id="ARBA00006479"/>
    </source>
</evidence>
<reference evidence="3 4" key="1">
    <citation type="submission" date="2019-07" db="EMBL/GenBank/DDBJ databases">
        <title>Whole genome shotgun sequence of Actinotalea fermentans NBRC 105374.</title>
        <authorList>
            <person name="Hosoyama A."/>
            <person name="Uohara A."/>
            <person name="Ohji S."/>
            <person name="Ichikawa N."/>
        </authorList>
    </citation>
    <scope>NUCLEOTIDE SEQUENCE [LARGE SCALE GENOMIC DNA]</scope>
    <source>
        <strain evidence="3 4">NBRC 105374</strain>
    </source>
</reference>
<evidence type="ECO:0000313" key="3">
    <source>
        <dbReference type="EMBL" id="GEN81419.1"/>
    </source>
</evidence>
<dbReference type="InterPro" id="IPR049874">
    <property type="entry name" value="ROK_cs"/>
</dbReference>
<dbReference type="InterPro" id="IPR036390">
    <property type="entry name" value="WH_DNA-bd_sf"/>
</dbReference>
<dbReference type="InterPro" id="IPR043129">
    <property type="entry name" value="ATPase_NBD"/>
</dbReference>
<comment type="caution">
    <text evidence="3">The sequence shown here is derived from an EMBL/GenBank/DDBJ whole genome shotgun (WGS) entry which is preliminary data.</text>
</comment>
<dbReference type="PROSITE" id="PS01125">
    <property type="entry name" value="ROK"/>
    <property type="match status" value="1"/>
</dbReference>
<proteinExistence type="inferred from homology"/>
<dbReference type="RefSeq" id="WP_146820014.1">
    <property type="nucleotide sequence ID" value="NZ_BJYK01000012.1"/>
</dbReference>
<organism evidence="3 4">
    <name type="scientific">Actinotalea fermentans</name>
    <dbReference type="NCBI Taxonomy" id="43671"/>
    <lineage>
        <taxon>Bacteria</taxon>
        <taxon>Bacillati</taxon>
        <taxon>Actinomycetota</taxon>
        <taxon>Actinomycetes</taxon>
        <taxon>Micrococcales</taxon>
        <taxon>Cellulomonadaceae</taxon>
        <taxon>Actinotalea</taxon>
    </lineage>
</organism>
<evidence type="ECO:0000259" key="2">
    <source>
        <dbReference type="Pfam" id="PF12802"/>
    </source>
</evidence>
<name>A0A511Z1U2_9CELL</name>
<dbReference type="AlphaFoldDB" id="A0A511Z1U2"/>
<keyword evidence="4" id="KW-1185">Reference proteome</keyword>
<feature type="domain" description="HTH marR-type" evidence="2">
    <location>
        <begin position="14"/>
        <end position="63"/>
    </location>
</feature>
<dbReference type="SUPFAM" id="SSF46785">
    <property type="entry name" value="Winged helix' DNA-binding domain"/>
    <property type="match status" value="1"/>
</dbReference>
<dbReference type="Proteomes" id="UP000321484">
    <property type="component" value="Unassembled WGS sequence"/>
</dbReference>
<dbReference type="EMBL" id="BJYK01000012">
    <property type="protein sequence ID" value="GEN81419.1"/>
    <property type="molecule type" value="Genomic_DNA"/>
</dbReference>
<comment type="similarity">
    <text evidence="1">Belongs to the ROK (NagC/XylR) family.</text>
</comment>
<dbReference type="SUPFAM" id="SSF53067">
    <property type="entry name" value="Actin-like ATPase domain"/>
    <property type="match status" value="1"/>
</dbReference>